<dbReference type="GO" id="GO:0005975">
    <property type="term" value="P:carbohydrate metabolic process"/>
    <property type="evidence" value="ECO:0007669"/>
    <property type="project" value="InterPro"/>
</dbReference>
<dbReference type="Gene3D" id="2.60.40.10">
    <property type="entry name" value="Immunoglobulins"/>
    <property type="match status" value="2"/>
</dbReference>
<evidence type="ECO:0000259" key="4">
    <source>
        <dbReference type="Pfam" id="PF00703"/>
    </source>
</evidence>
<dbReference type="Pfam" id="PF00703">
    <property type="entry name" value="Glyco_hydro_2"/>
    <property type="match status" value="1"/>
</dbReference>
<dbReference type="GO" id="GO:0004553">
    <property type="term" value="F:hydrolase activity, hydrolyzing O-glycosyl compounds"/>
    <property type="evidence" value="ECO:0007669"/>
    <property type="project" value="InterPro"/>
</dbReference>
<dbReference type="InterPro" id="IPR006103">
    <property type="entry name" value="Glyco_hydro_2_cat"/>
</dbReference>
<feature type="domain" description="Glycosyl hydrolases family 2 sugar binding" evidence="6">
    <location>
        <begin position="31"/>
        <end position="140"/>
    </location>
</feature>
<reference evidence="7" key="1">
    <citation type="submission" date="2020-10" db="EMBL/GenBank/DDBJ databases">
        <authorList>
            <person name="Gilroy R."/>
        </authorList>
    </citation>
    <scope>NUCLEOTIDE SEQUENCE</scope>
    <source>
        <strain evidence="7">23406</strain>
    </source>
</reference>
<dbReference type="InterPro" id="IPR013783">
    <property type="entry name" value="Ig-like_fold"/>
</dbReference>
<dbReference type="PANTHER" id="PTHR42732:SF1">
    <property type="entry name" value="BETA-MANNOSIDASE"/>
    <property type="match status" value="1"/>
</dbReference>
<sequence>MRSIQSINQGWAFTPSGSDGTVTVDLPHTWNNLDGQDGTNGYVRDCATYRKQLEGTDGTVFLEVLAANSVAKVFVNGVEAARHRGGYSAFYVDLTGRLVRAQNELVIEVSNAADETVYPTMADFTFYGGLYRGVNLIRLPAKHFDVTENGKGVFVAPIKNGDKWMLEIDVKVVGTEASDKMTVALTDAAGVVLQEVTVPAVSGKTVLEVKDPVLWQGVGNPCLYTVVCRLEEDEVKVETGFRTIEVDAEKGLYLNGKPLKLKGVSRHQDRENMGNAITFKEHAEDVDLILEVGANAVRLAHYQQNDDFYTLCDRKGLLVWAEVPVISRFSKKRQANAKSQLTELITQARNHPSIFCWGIANELTIGGEPKGLYEALVELNALAKRLDSSRLTTIAQVSMCPVDSRLNAITDLVGYNHYFGWYAGTYKDLDRWLQKWRAANPDKKLCLSEYGAEGIVRYQGDDPVPGDYSEGYQAKYHENYITRINAAEWMWGSFVWNMYDFGSAMRNEGGVRGRNNKGLVTFDRKLKKDAFYLYKAYWSDQPFVYLAGRRYAKRPIGETTIKVYSNLPEVTLRAGGKEMTQKGDKVFVFPGIAIAAGENVVTVAAGDCRDEVTIEGVSETPADYRLPSGEPSMVRNWFNEKEGEYDPTCFSLNDKVGDLLDNAEIKALIAKFAGKKANSPLIGLLRPFRVRTLLKLPFVKLNDEMVNYAERYLQTIKK</sequence>
<dbReference type="EMBL" id="DVOH01000028">
    <property type="protein sequence ID" value="HIV00269.1"/>
    <property type="molecule type" value="Genomic_DNA"/>
</dbReference>
<dbReference type="Pfam" id="PF02836">
    <property type="entry name" value="Glyco_hydro_2_C"/>
    <property type="match status" value="1"/>
</dbReference>
<evidence type="ECO:0000259" key="6">
    <source>
        <dbReference type="Pfam" id="PF02837"/>
    </source>
</evidence>
<dbReference type="AlphaFoldDB" id="A0A9D1NBW8"/>
<evidence type="ECO:0000256" key="1">
    <source>
        <dbReference type="ARBA" id="ARBA00007401"/>
    </source>
</evidence>
<dbReference type="SUPFAM" id="SSF49785">
    <property type="entry name" value="Galactose-binding domain-like"/>
    <property type="match status" value="1"/>
</dbReference>
<dbReference type="Pfam" id="PF02837">
    <property type="entry name" value="Glyco_hydro_2_N"/>
    <property type="match status" value="1"/>
</dbReference>
<dbReference type="PRINTS" id="PR00132">
    <property type="entry name" value="GLHYDRLASE2"/>
</dbReference>
<gene>
    <name evidence="7" type="ORF">IAB14_04035</name>
</gene>
<dbReference type="SUPFAM" id="SSF49303">
    <property type="entry name" value="beta-Galactosidase/glucuronidase domain"/>
    <property type="match status" value="1"/>
</dbReference>
<dbReference type="Proteomes" id="UP000886891">
    <property type="component" value="Unassembled WGS sequence"/>
</dbReference>
<dbReference type="InterPro" id="IPR051913">
    <property type="entry name" value="GH2_Domain-Containing"/>
</dbReference>
<comment type="similarity">
    <text evidence="1">Belongs to the glycosyl hydrolase 2 family.</text>
</comment>
<evidence type="ECO:0000256" key="2">
    <source>
        <dbReference type="ARBA" id="ARBA00022801"/>
    </source>
</evidence>
<dbReference type="InterPro" id="IPR006101">
    <property type="entry name" value="Glyco_hydro_2"/>
</dbReference>
<dbReference type="InterPro" id="IPR008979">
    <property type="entry name" value="Galactose-bd-like_sf"/>
</dbReference>
<evidence type="ECO:0000259" key="5">
    <source>
        <dbReference type="Pfam" id="PF02836"/>
    </source>
</evidence>
<dbReference type="InterPro" id="IPR006102">
    <property type="entry name" value="Ig-like_GH2"/>
</dbReference>
<dbReference type="Gene3D" id="2.60.120.260">
    <property type="entry name" value="Galactose-binding domain-like"/>
    <property type="match status" value="1"/>
</dbReference>
<protein>
    <submittedName>
        <fullName evidence="7">Beta-galactosidase</fullName>
    </submittedName>
</protein>
<organism evidence="7 8">
    <name type="scientific">Candidatus Stercoripulliclostridium merdipullorum</name>
    <dbReference type="NCBI Taxonomy" id="2840952"/>
    <lineage>
        <taxon>Bacteria</taxon>
        <taxon>Bacillati</taxon>
        <taxon>Bacillota</taxon>
        <taxon>Clostridia</taxon>
        <taxon>Eubacteriales</taxon>
        <taxon>Candidatus Stercoripulliclostridium</taxon>
    </lineage>
</organism>
<dbReference type="Gene3D" id="3.20.20.80">
    <property type="entry name" value="Glycosidases"/>
    <property type="match status" value="1"/>
</dbReference>
<name>A0A9D1NBW8_9FIRM</name>
<dbReference type="InterPro" id="IPR006104">
    <property type="entry name" value="Glyco_hydro_2_N"/>
</dbReference>
<proteinExistence type="inferred from homology"/>
<evidence type="ECO:0000313" key="7">
    <source>
        <dbReference type="EMBL" id="HIV00269.1"/>
    </source>
</evidence>
<dbReference type="InterPro" id="IPR036156">
    <property type="entry name" value="Beta-gal/glucu_dom_sf"/>
</dbReference>
<evidence type="ECO:0000313" key="8">
    <source>
        <dbReference type="Proteomes" id="UP000886891"/>
    </source>
</evidence>
<feature type="domain" description="Glycoside hydrolase family 2 immunoglobulin-like beta-sandwich" evidence="4">
    <location>
        <begin position="167"/>
        <end position="242"/>
    </location>
</feature>
<reference evidence="7" key="2">
    <citation type="journal article" date="2021" name="PeerJ">
        <title>Extensive microbial diversity within the chicken gut microbiome revealed by metagenomics and culture.</title>
        <authorList>
            <person name="Gilroy R."/>
            <person name="Ravi A."/>
            <person name="Getino M."/>
            <person name="Pursley I."/>
            <person name="Horton D.L."/>
            <person name="Alikhan N.F."/>
            <person name="Baker D."/>
            <person name="Gharbi K."/>
            <person name="Hall N."/>
            <person name="Watson M."/>
            <person name="Adriaenssens E.M."/>
            <person name="Foster-Nyarko E."/>
            <person name="Jarju S."/>
            <person name="Secka A."/>
            <person name="Antonio M."/>
            <person name="Oren A."/>
            <person name="Chaudhuri R.R."/>
            <person name="La Ragione R."/>
            <person name="Hildebrand F."/>
            <person name="Pallen M.J."/>
        </authorList>
    </citation>
    <scope>NUCLEOTIDE SEQUENCE</scope>
    <source>
        <strain evidence="7">23406</strain>
    </source>
</reference>
<evidence type="ECO:0000256" key="3">
    <source>
        <dbReference type="ARBA" id="ARBA00023295"/>
    </source>
</evidence>
<accession>A0A9D1NBW8</accession>
<dbReference type="SUPFAM" id="SSF51445">
    <property type="entry name" value="(Trans)glycosidases"/>
    <property type="match status" value="1"/>
</dbReference>
<feature type="domain" description="Glycoside hydrolase family 2 catalytic" evidence="5">
    <location>
        <begin position="249"/>
        <end position="538"/>
    </location>
</feature>
<keyword evidence="3" id="KW-0326">Glycosidase</keyword>
<comment type="caution">
    <text evidence="7">The sequence shown here is derived from an EMBL/GenBank/DDBJ whole genome shotgun (WGS) entry which is preliminary data.</text>
</comment>
<dbReference type="InterPro" id="IPR017853">
    <property type="entry name" value="GH"/>
</dbReference>
<keyword evidence="2" id="KW-0378">Hydrolase</keyword>
<dbReference type="PANTHER" id="PTHR42732">
    <property type="entry name" value="BETA-GALACTOSIDASE"/>
    <property type="match status" value="1"/>
</dbReference>